<dbReference type="InterPro" id="IPR037198">
    <property type="entry name" value="MutL_C_sf"/>
</dbReference>
<dbReference type="CDD" id="cd00782">
    <property type="entry name" value="MutL_Trans"/>
    <property type="match status" value="1"/>
</dbReference>
<evidence type="ECO:0000256" key="2">
    <source>
        <dbReference type="ARBA" id="ARBA00021975"/>
    </source>
</evidence>
<dbReference type="GO" id="GO:0140664">
    <property type="term" value="F:ATP-dependent DNA damage sensor activity"/>
    <property type="evidence" value="ECO:0007669"/>
    <property type="project" value="InterPro"/>
</dbReference>
<keyword evidence="4 5" id="KW-0234">DNA repair</keyword>
<dbReference type="GO" id="GO:0016887">
    <property type="term" value="F:ATP hydrolysis activity"/>
    <property type="evidence" value="ECO:0007669"/>
    <property type="project" value="InterPro"/>
</dbReference>
<dbReference type="InterPro" id="IPR042120">
    <property type="entry name" value="MutL_C_dimsub"/>
</dbReference>
<evidence type="ECO:0000256" key="1">
    <source>
        <dbReference type="ARBA" id="ARBA00006082"/>
    </source>
</evidence>
<name>A0A1Q2HNW6_9BACT</name>
<dbReference type="InterPro" id="IPR038973">
    <property type="entry name" value="MutL/Mlh/Pms-like"/>
</dbReference>
<dbReference type="OrthoDB" id="9763467at2"/>
<dbReference type="Pfam" id="PF01119">
    <property type="entry name" value="DNA_mis_repair"/>
    <property type="match status" value="1"/>
</dbReference>
<dbReference type="AlphaFoldDB" id="A0A1Q2HNW6"/>
<dbReference type="SUPFAM" id="SSF55874">
    <property type="entry name" value="ATPase domain of HSP90 chaperone/DNA topoisomerase II/histidine kinase"/>
    <property type="match status" value="1"/>
</dbReference>
<evidence type="ECO:0000259" key="7">
    <source>
        <dbReference type="SMART" id="SM00853"/>
    </source>
</evidence>
<dbReference type="FunFam" id="3.30.565.10:FF:000003">
    <property type="entry name" value="DNA mismatch repair endonuclease MutL"/>
    <property type="match status" value="1"/>
</dbReference>
<dbReference type="Proteomes" id="UP000188273">
    <property type="component" value="Chromosome"/>
</dbReference>
<dbReference type="GO" id="GO:0030983">
    <property type="term" value="F:mismatched DNA binding"/>
    <property type="evidence" value="ECO:0007669"/>
    <property type="project" value="InterPro"/>
</dbReference>
<evidence type="ECO:0000259" key="8">
    <source>
        <dbReference type="SMART" id="SM01340"/>
    </source>
</evidence>
<evidence type="ECO:0000256" key="3">
    <source>
        <dbReference type="ARBA" id="ARBA00022763"/>
    </source>
</evidence>
<dbReference type="Pfam" id="PF13589">
    <property type="entry name" value="HATPase_c_3"/>
    <property type="match status" value="1"/>
</dbReference>
<feature type="region of interest" description="Disordered" evidence="6">
    <location>
        <begin position="396"/>
        <end position="440"/>
    </location>
</feature>
<dbReference type="InterPro" id="IPR013507">
    <property type="entry name" value="DNA_mismatch_S5_2-like"/>
</dbReference>
<dbReference type="Gene3D" id="3.30.1370.100">
    <property type="entry name" value="MutL, C-terminal domain, regulatory subdomain"/>
    <property type="match status" value="1"/>
</dbReference>
<proteinExistence type="inferred from homology"/>
<dbReference type="SUPFAM" id="SSF118116">
    <property type="entry name" value="DNA mismatch repair protein MutL"/>
    <property type="match status" value="1"/>
</dbReference>
<keyword evidence="3 5" id="KW-0227">DNA damage</keyword>
<dbReference type="InterPro" id="IPR014790">
    <property type="entry name" value="MutL_C"/>
</dbReference>
<sequence length="652" mass="73323">MADNPTNRRIHILDKNMVNMIAAGEVIERPASVAKELLENSIDASADRVYLHIEDGGRKLIQITDNGTGISAEDIPDAFEPHATSKIQKVEDLSSIRSMGFRGEALASIGSIASVKLTSRTKDSIQANSIDIDCGEKGEVFPDSSDYGTKIEVRNIFYKLPARRKFLRTANTEMGHISEQFTRIALANPQLEMKLSHNKRVLHNLSKGQSIEQRIGELISKEIRDNLISIENQERGIMVRAQVCSPSISRGTNKFQYTFLNGRYIRDKFISHAIKEAYRGLLEPGKHPVTFIFLEMPYENYDVNVHPTKTEIRFDNPNLVHSQVLASLREKLLNVKTEVQGSISSAGFDALPSGGERGKSNAGAAFQASETLDEAMNRNSSEYAERIKESMQNFFEKSSPGTTKDLPGFWNQRPSAGSKSHSPRKPFQNAGHSFRPSQNAAEEFSLPPIENRPETEPALNKWFQIHSSYILRETEEGFEIIDQHALHERIIYEKMYARIQDSGKGAPESQKLLIPETFEVREMDREILEASIELLEKLGIHIEPFGPETWAVQSFPTLLRKASPAEFMAEFVERLSDTQIKPGSEELVHCVLDTASCKAAIKAGQKLGDEEIRHLLEEAEQTERSGRCPHGRPTRISFSLKDLEKQFKRTGF</sequence>
<evidence type="ECO:0000256" key="6">
    <source>
        <dbReference type="SAM" id="MobiDB-lite"/>
    </source>
</evidence>
<dbReference type="InterPro" id="IPR014721">
    <property type="entry name" value="Ribsml_uS5_D2-typ_fold_subgr"/>
</dbReference>
<dbReference type="NCBIfam" id="TIGR00585">
    <property type="entry name" value="mutl"/>
    <property type="match status" value="1"/>
</dbReference>
<reference evidence="10" key="1">
    <citation type="submission" date="2017-02" db="EMBL/GenBank/DDBJ databases">
        <title>Comparative genomics and description of representatives of a novel lineage of planctomycetes thriving in anoxic sediments.</title>
        <authorList>
            <person name="Spring S."/>
            <person name="Bunk B."/>
            <person name="Sproer C."/>
            <person name="Klenk H.-P."/>
        </authorList>
    </citation>
    <scope>NUCLEOTIDE SEQUENCE [LARGE SCALE GENOMIC DNA]</scope>
    <source>
        <strain evidence="10">L21-RPul-D3</strain>
    </source>
</reference>
<dbReference type="PANTHER" id="PTHR10073">
    <property type="entry name" value="DNA MISMATCH REPAIR PROTEIN MLH, PMS, MUTL"/>
    <property type="match status" value="1"/>
</dbReference>
<dbReference type="Gene3D" id="3.30.565.10">
    <property type="entry name" value="Histidine kinase-like ATPase, C-terminal domain"/>
    <property type="match status" value="1"/>
</dbReference>
<dbReference type="InterPro" id="IPR020568">
    <property type="entry name" value="Ribosomal_Su5_D2-typ_SF"/>
</dbReference>
<dbReference type="PROSITE" id="PS00058">
    <property type="entry name" value="DNA_MISMATCH_REPAIR_1"/>
    <property type="match status" value="1"/>
</dbReference>
<dbReference type="InterPro" id="IPR014762">
    <property type="entry name" value="DNA_mismatch_repair_CS"/>
</dbReference>
<evidence type="ECO:0000313" key="9">
    <source>
        <dbReference type="EMBL" id="AQQ09021.1"/>
    </source>
</evidence>
<dbReference type="InterPro" id="IPR002099">
    <property type="entry name" value="MutL/Mlh/PMS"/>
</dbReference>
<dbReference type="HAMAP" id="MF_00149">
    <property type="entry name" value="DNA_mis_repair"/>
    <property type="match status" value="1"/>
</dbReference>
<keyword evidence="10" id="KW-1185">Reference proteome</keyword>
<evidence type="ECO:0000313" key="10">
    <source>
        <dbReference type="Proteomes" id="UP000188273"/>
    </source>
</evidence>
<comment type="function">
    <text evidence="5">This protein is involved in the repair of mismatches in DNA. It is required for dam-dependent methyl-directed DNA mismatch repair. May act as a 'molecular matchmaker', a protein that promotes the formation of a stable complex between two or more DNA-binding proteins in an ATP-dependent manner without itself being part of a final effector complex.</text>
</comment>
<dbReference type="GO" id="GO:0032300">
    <property type="term" value="C:mismatch repair complex"/>
    <property type="evidence" value="ECO:0007669"/>
    <property type="project" value="InterPro"/>
</dbReference>
<dbReference type="CDD" id="cd16926">
    <property type="entry name" value="HATPase_MutL-MLH-PMS-like"/>
    <property type="match status" value="1"/>
</dbReference>
<accession>A0A1Q2HNW6</accession>
<dbReference type="InterPro" id="IPR020667">
    <property type="entry name" value="DNA_mismatch_repair_MutL"/>
</dbReference>
<dbReference type="InterPro" id="IPR042121">
    <property type="entry name" value="MutL_C_regsub"/>
</dbReference>
<protein>
    <recommendedName>
        <fullName evidence="2 5">DNA mismatch repair protein MutL</fullName>
    </recommendedName>
</protein>
<dbReference type="SUPFAM" id="SSF54211">
    <property type="entry name" value="Ribosomal protein S5 domain 2-like"/>
    <property type="match status" value="1"/>
</dbReference>
<dbReference type="KEGG" id="pbu:L21SP3_00818"/>
<organism evidence="9 10">
    <name type="scientific">Sedimentisphaera cyanobacteriorum</name>
    <dbReference type="NCBI Taxonomy" id="1940790"/>
    <lineage>
        <taxon>Bacteria</taxon>
        <taxon>Pseudomonadati</taxon>
        <taxon>Planctomycetota</taxon>
        <taxon>Phycisphaerae</taxon>
        <taxon>Sedimentisphaerales</taxon>
        <taxon>Sedimentisphaeraceae</taxon>
        <taxon>Sedimentisphaera</taxon>
    </lineage>
</organism>
<dbReference type="PANTHER" id="PTHR10073:SF12">
    <property type="entry name" value="DNA MISMATCH REPAIR PROTEIN MLH1"/>
    <property type="match status" value="1"/>
</dbReference>
<gene>
    <name evidence="5 9" type="primary">mutL</name>
    <name evidence="9" type="ORF">L21SP3_00818</name>
</gene>
<dbReference type="GO" id="GO:0006298">
    <property type="term" value="P:mismatch repair"/>
    <property type="evidence" value="ECO:0007669"/>
    <property type="project" value="UniProtKB-UniRule"/>
</dbReference>
<dbReference type="SMART" id="SM01340">
    <property type="entry name" value="DNA_mis_repair"/>
    <property type="match status" value="1"/>
</dbReference>
<feature type="domain" description="DNA mismatch repair protein S5" evidence="8">
    <location>
        <begin position="215"/>
        <end position="333"/>
    </location>
</feature>
<dbReference type="EMBL" id="CP019633">
    <property type="protein sequence ID" value="AQQ09021.1"/>
    <property type="molecule type" value="Genomic_DNA"/>
</dbReference>
<dbReference type="SMART" id="SM00853">
    <property type="entry name" value="MutL_C"/>
    <property type="match status" value="1"/>
</dbReference>
<dbReference type="Pfam" id="PF08676">
    <property type="entry name" value="MutL_C"/>
    <property type="match status" value="1"/>
</dbReference>
<dbReference type="GO" id="GO:0005524">
    <property type="term" value="F:ATP binding"/>
    <property type="evidence" value="ECO:0007669"/>
    <property type="project" value="InterPro"/>
</dbReference>
<dbReference type="Gene3D" id="3.30.230.10">
    <property type="match status" value="1"/>
</dbReference>
<dbReference type="Gene3D" id="3.30.1540.20">
    <property type="entry name" value="MutL, C-terminal domain, dimerisation subdomain"/>
    <property type="match status" value="1"/>
</dbReference>
<dbReference type="InterPro" id="IPR036890">
    <property type="entry name" value="HATPase_C_sf"/>
</dbReference>
<feature type="domain" description="MutL C-terminal dimerisation" evidence="7">
    <location>
        <begin position="461"/>
        <end position="607"/>
    </location>
</feature>
<evidence type="ECO:0000256" key="4">
    <source>
        <dbReference type="ARBA" id="ARBA00023204"/>
    </source>
</evidence>
<dbReference type="STRING" id="1940790.L21SP3_00818"/>
<comment type="similarity">
    <text evidence="1 5">Belongs to the DNA mismatch repair MutL/HexB family.</text>
</comment>
<dbReference type="RefSeq" id="WP_077539480.1">
    <property type="nucleotide sequence ID" value="NZ_CP019633.1"/>
</dbReference>
<evidence type="ECO:0000256" key="5">
    <source>
        <dbReference type="HAMAP-Rule" id="MF_00149"/>
    </source>
</evidence>